<proteinExistence type="predicted"/>
<evidence type="ECO:0000313" key="1">
    <source>
        <dbReference type="Ensembl" id="ENSTMTP00000015414.1"/>
    </source>
</evidence>
<reference evidence="1" key="1">
    <citation type="submission" date="2025-08" db="UniProtKB">
        <authorList>
            <consortium name="Ensembl"/>
        </authorList>
    </citation>
    <scope>IDENTIFICATION</scope>
</reference>
<dbReference type="Gene3D" id="3.40.50.2060">
    <property type="match status" value="1"/>
</dbReference>
<evidence type="ECO:0000313" key="2">
    <source>
        <dbReference type="Proteomes" id="UP000472274"/>
    </source>
</evidence>
<organism evidence="1 2">
    <name type="scientific">Terrapene triunguis</name>
    <name type="common">Three-toed box turtle</name>
    <dbReference type="NCBI Taxonomy" id="2587831"/>
    <lineage>
        <taxon>Eukaryota</taxon>
        <taxon>Metazoa</taxon>
        <taxon>Chordata</taxon>
        <taxon>Craniata</taxon>
        <taxon>Vertebrata</taxon>
        <taxon>Euteleostomi</taxon>
        <taxon>Archelosauria</taxon>
        <taxon>Testudinata</taxon>
        <taxon>Testudines</taxon>
        <taxon>Cryptodira</taxon>
        <taxon>Durocryptodira</taxon>
        <taxon>Testudinoidea</taxon>
        <taxon>Emydidae</taxon>
        <taxon>Terrapene</taxon>
    </lineage>
</organism>
<keyword evidence="2" id="KW-1185">Reference proteome</keyword>
<name>A0A674J7L2_9SAUR</name>
<dbReference type="Proteomes" id="UP000472274">
    <property type="component" value="Unplaced"/>
</dbReference>
<sequence length="55" mass="5874">MDHPSMRILSSCCKMSDILAEGITSEWPLPPVCSQDSVPPARVPLPLGYTSQSGS</sequence>
<dbReference type="InterPro" id="IPR043154">
    <property type="entry name" value="Sec-1-like_dom1"/>
</dbReference>
<accession>A0A674J7L2</accession>
<dbReference type="Ensembl" id="ENSTMTT00000015965.1">
    <property type="protein sequence ID" value="ENSTMTP00000015414.1"/>
    <property type="gene ID" value="ENSTMTG00000011296.1"/>
</dbReference>
<dbReference type="AlphaFoldDB" id="A0A674J7L2"/>
<protein>
    <submittedName>
        <fullName evidence="1">Uncharacterized protein</fullName>
    </submittedName>
</protein>
<reference evidence="1" key="2">
    <citation type="submission" date="2025-09" db="UniProtKB">
        <authorList>
            <consortium name="Ensembl"/>
        </authorList>
    </citation>
    <scope>IDENTIFICATION</scope>
</reference>
<dbReference type="GeneTree" id="ENSGT01030000236883"/>
<dbReference type="InParanoid" id="A0A674J7L2"/>